<feature type="region of interest" description="Disordered" evidence="6">
    <location>
        <begin position="1"/>
        <end position="39"/>
    </location>
</feature>
<keyword evidence="4 7" id="KW-1133">Transmembrane helix</keyword>
<keyword evidence="10" id="KW-1185">Reference proteome</keyword>
<evidence type="ECO:0000313" key="10">
    <source>
        <dbReference type="Proteomes" id="UP000193944"/>
    </source>
</evidence>
<evidence type="ECO:0000256" key="1">
    <source>
        <dbReference type="ARBA" id="ARBA00004141"/>
    </source>
</evidence>
<feature type="compositionally biased region" description="Polar residues" evidence="6">
    <location>
        <begin position="13"/>
        <end position="22"/>
    </location>
</feature>
<dbReference type="EMBL" id="MCFG01000244">
    <property type="protein sequence ID" value="ORX77527.1"/>
    <property type="molecule type" value="Genomic_DNA"/>
</dbReference>
<dbReference type="AlphaFoldDB" id="A0A1Y1WVF3"/>
<feature type="transmembrane region" description="Helical" evidence="7">
    <location>
        <begin position="334"/>
        <end position="365"/>
    </location>
</feature>
<evidence type="ECO:0000313" key="9">
    <source>
        <dbReference type="EMBL" id="ORX77527.1"/>
    </source>
</evidence>
<evidence type="ECO:0000256" key="4">
    <source>
        <dbReference type="ARBA" id="ARBA00022989"/>
    </source>
</evidence>
<feature type="compositionally biased region" description="Basic and acidic residues" evidence="6">
    <location>
        <begin position="105"/>
        <end position="120"/>
    </location>
</feature>
<feature type="transmembrane region" description="Helical" evidence="7">
    <location>
        <begin position="433"/>
        <end position="449"/>
    </location>
</feature>
<dbReference type="PANTHER" id="PTHR22950">
    <property type="entry name" value="AMINO ACID TRANSPORTER"/>
    <property type="match status" value="1"/>
</dbReference>
<sequence length="714" mass="79771">MSYIKKNKETIKTDNILNDNDTNGSVKSSGSSSSSKANSNLDAYFNNIKRAVSPYATPSPSNSSIDRNSRIMDYLKTRKISNLKTQKSKDSNTSFSTASNNNNEKNNEDKSEIDDLKSEENNIEEYPPSEETDSSDSETESEASLQIKGKREAIRFDSNTNLNTNSSSNRINIKKLQHQHQHEGYMSLPVDNSELSRSTKSSLYKNYSTSIDNWAISYKKTFKSKMDAMTMTYSELPPSLKAYRKKIKNRKKHPELYADEEGVPLDYNYESIVNYDADETTTAEIKPETADPSTEVIQLSEEDNNDEHALLIPKPEDLEKKSTFTQSCFNSVNVLMGIGLISFPFAFYLTGWFVGVLLLVFFASLTMHTAKILGKCMAINNLTNYSEIGYAAFGKKGYVFISLFFSFELFACSVSLIILIADSLVALFPDLNGTAIKVLSFFFITPLTYPKHLGALAWGSLIGIFAIANLATILFYDGLTKVDSPGSLISPAETFLLPVNLMRVPLSIGIIMAGFSGHSVFPTIYHDMREPKRYNNVVNISYVLTFLLYLLVASAGYAMFGEKTLPEITQNIAEVPVYSRFVNRLTIWLMVINPITKYGVNLIPLNANVEQIYAPLVDCCSSSIREIIRLSGRTFISFLVVFVSIVFPEFHQVLCVLGSLFSMIICVIFPCMCYSVLYKGKLSPKETIINNIIIVVSSIIAIIGTVWAFIPNIL</sequence>
<evidence type="ECO:0000256" key="7">
    <source>
        <dbReference type="SAM" id="Phobius"/>
    </source>
</evidence>
<accession>A0A1Y1WVF3</accession>
<evidence type="ECO:0000256" key="2">
    <source>
        <dbReference type="ARBA" id="ARBA00008066"/>
    </source>
</evidence>
<reference evidence="9 10" key="2">
    <citation type="submission" date="2016-08" db="EMBL/GenBank/DDBJ databases">
        <title>Pervasive Adenine N6-methylation of Active Genes in Fungi.</title>
        <authorList>
            <consortium name="DOE Joint Genome Institute"/>
            <person name="Mondo S.J."/>
            <person name="Dannebaum R.O."/>
            <person name="Kuo R.C."/>
            <person name="Labutti K."/>
            <person name="Haridas S."/>
            <person name="Kuo A."/>
            <person name="Salamov A."/>
            <person name="Ahrendt S.R."/>
            <person name="Lipzen A."/>
            <person name="Sullivan W."/>
            <person name="Andreopoulos W.B."/>
            <person name="Clum A."/>
            <person name="Lindquist E."/>
            <person name="Daum C."/>
            <person name="Ramamoorthy G.K."/>
            <person name="Gryganskyi A."/>
            <person name="Culley D."/>
            <person name="Magnuson J.K."/>
            <person name="James T.Y."/>
            <person name="O'Malley M.A."/>
            <person name="Stajich J.E."/>
            <person name="Spatafora J.W."/>
            <person name="Visel A."/>
            <person name="Grigoriev I.V."/>
        </authorList>
    </citation>
    <scope>NUCLEOTIDE SEQUENCE [LARGE SCALE GENOMIC DNA]</scope>
    <source>
        <strain evidence="9 10">S4</strain>
    </source>
</reference>
<dbReference type="GO" id="GO:0015179">
    <property type="term" value="F:L-amino acid transmembrane transporter activity"/>
    <property type="evidence" value="ECO:0007669"/>
    <property type="project" value="TreeGrafter"/>
</dbReference>
<feature type="transmembrane region" description="Helical" evidence="7">
    <location>
        <begin position="656"/>
        <end position="677"/>
    </location>
</feature>
<dbReference type="OrthoDB" id="655540at2759"/>
<feature type="transmembrane region" description="Helical" evidence="7">
    <location>
        <begin position="630"/>
        <end position="650"/>
    </location>
</feature>
<keyword evidence="5 7" id="KW-0472">Membrane</keyword>
<gene>
    <name evidence="9" type="ORF">BCR32DRAFT_328895</name>
</gene>
<proteinExistence type="inferred from homology"/>
<dbReference type="InterPro" id="IPR013057">
    <property type="entry name" value="AA_transpt_TM"/>
</dbReference>
<feature type="region of interest" description="Disordered" evidence="6">
    <location>
        <begin position="79"/>
        <end position="169"/>
    </location>
</feature>
<dbReference type="Proteomes" id="UP000193944">
    <property type="component" value="Unassembled WGS sequence"/>
</dbReference>
<feature type="compositionally biased region" description="Acidic residues" evidence="6">
    <location>
        <begin position="121"/>
        <end position="141"/>
    </location>
</feature>
<feature type="compositionally biased region" description="Low complexity" evidence="6">
    <location>
        <begin position="158"/>
        <end position="169"/>
    </location>
</feature>
<dbReference type="STRING" id="1754192.A0A1Y1WVF3"/>
<comment type="similarity">
    <text evidence="2">Belongs to the amino acid/polyamine transporter 2 family.</text>
</comment>
<feature type="transmembrane region" description="Helical" evidence="7">
    <location>
        <begin position="398"/>
        <end position="421"/>
    </location>
</feature>
<dbReference type="PANTHER" id="PTHR22950:SF696">
    <property type="entry name" value="AMINO ACID TRANSPORTER TRANSMEMBRANE DOMAIN-CONTAINING PROTEIN"/>
    <property type="match status" value="1"/>
</dbReference>
<dbReference type="Pfam" id="PF01490">
    <property type="entry name" value="Aa_trans"/>
    <property type="match status" value="1"/>
</dbReference>
<feature type="compositionally biased region" description="Basic and acidic residues" evidence="6">
    <location>
        <begin position="1"/>
        <end position="12"/>
    </location>
</feature>
<comment type="subcellular location">
    <subcellularLocation>
        <location evidence="1">Membrane</location>
        <topology evidence="1">Multi-pass membrane protein</topology>
    </subcellularLocation>
</comment>
<feature type="compositionally biased region" description="Low complexity" evidence="6">
    <location>
        <begin position="23"/>
        <end position="39"/>
    </location>
</feature>
<feature type="domain" description="Amino acid transporter transmembrane" evidence="8">
    <location>
        <begin position="321"/>
        <end position="710"/>
    </location>
</feature>
<feature type="compositionally biased region" description="Low complexity" evidence="6">
    <location>
        <begin position="91"/>
        <end position="104"/>
    </location>
</feature>
<feature type="transmembrane region" description="Helical" evidence="7">
    <location>
        <begin position="504"/>
        <end position="525"/>
    </location>
</feature>
<comment type="caution">
    <text evidence="9">The sequence shown here is derived from an EMBL/GenBank/DDBJ whole genome shotgun (WGS) entry which is preliminary data.</text>
</comment>
<feature type="transmembrane region" description="Helical" evidence="7">
    <location>
        <begin position="456"/>
        <end position="476"/>
    </location>
</feature>
<evidence type="ECO:0000256" key="3">
    <source>
        <dbReference type="ARBA" id="ARBA00022692"/>
    </source>
</evidence>
<protein>
    <recommendedName>
        <fullName evidence="8">Amino acid transporter transmembrane domain-containing protein</fullName>
    </recommendedName>
</protein>
<feature type="transmembrane region" description="Helical" evidence="7">
    <location>
        <begin position="537"/>
        <end position="557"/>
    </location>
</feature>
<dbReference type="GO" id="GO:0005774">
    <property type="term" value="C:vacuolar membrane"/>
    <property type="evidence" value="ECO:0007669"/>
    <property type="project" value="TreeGrafter"/>
</dbReference>
<organism evidence="9 10">
    <name type="scientific">Anaeromyces robustus</name>
    <dbReference type="NCBI Taxonomy" id="1754192"/>
    <lineage>
        <taxon>Eukaryota</taxon>
        <taxon>Fungi</taxon>
        <taxon>Fungi incertae sedis</taxon>
        <taxon>Chytridiomycota</taxon>
        <taxon>Chytridiomycota incertae sedis</taxon>
        <taxon>Neocallimastigomycetes</taxon>
        <taxon>Neocallimastigales</taxon>
        <taxon>Neocallimastigaceae</taxon>
        <taxon>Anaeromyces</taxon>
    </lineage>
</organism>
<evidence type="ECO:0000256" key="6">
    <source>
        <dbReference type="SAM" id="MobiDB-lite"/>
    </source>
</evidence>
<evidence type="ECO:0000259" key="8">
    <source>
        <dbReference type="Pfam" id="PF01490"/>
    </source>
</evidence>
<name>A0A1Y1WVF3_9FUNG</name>
<reference evidence="9 10" key="1">
    <citation type="submission" date="2016-08" db="EMBL/GenBank/DDBJ databases">
        <title>A Parts List for Fungal Cellulosomes Revealed by Comparative Genomics.</title>
        <authorList>
            <consortium name="DOE Joint Genome Institute"/>
            <person name="Haitjema C.H."/>
            <person name="Gilmore S.P."/>
            <person name="Henske J.K."/>
            <person name="Solomon K.V."/>
            <person name="De Groot R."/>
            <person name="Kuo A."/>
            <person name="Mondo S.J."/>
            <person name="Salamov A.A."/>
            <person name="Labutti K."/>
            <person name="Zhao Z."/>
            <person name="Chiniquy J."/>
            <person name="Barry K."/>
            <person name="Brewer H.M."/>
            <person name="Purvine S.O."/>
            <person name="Wright A.T."/>
            <person name="Boxma B."/>
            <person name="Van Alen T."/>
            <person name="Hackstein J.H."/>
            <person name="Baker S.E."/>
            <person name="Grigoriev I.V."/>
            <person name="O'Malley M.A."/>
        </authorList>
    </citation>
    <scope>NUCLEOTIDE SEQUENCE [LARGE SCALE GENOMIC DNA]</scope>
    <source>
        <strain evidence="9 10">S4</strain>
    </source>
</reference>
<keyword evidence="3 7" id="KW-0812">Transmembrane</keyword>
<feature type="transmembrane region" description="Helical" evidence="7">
    <location>
        <begin position="689"/>
        <end position="710"/>
    </location>
</feature>
<evidence type="ECO:0000256" key="5">
    <source>
        <dbReference type="ARBA" id="ARBA00023136"/>
    </source>
</evidence>